<dbReference type="GO" id="GO:0044715">
    <property type="term" value="F:8-oxo-dGDP phosphatase activity"/>
    <property type="evidence" value="ECO:0007669"/>
    <property type="project" value="TreeGrafter"/>
</dbReference>
<dbReference type="InterPro" id="IPR015797">
    <property type="entry name" value="NUDIX_hydrolase-like_dom_sf"/>
</dbReference>
<dbReference type="AlphaFoldDB" id="A0A7C0U5J8"/>
<dbReference type="PANTHER" id="PTHR47707:SF1">
    <property type="entry name" value="NUDIX HYDROLASE FAMILY PROTEIN"/>
    <property type="match status" value="1"/>
</dbReference>
<dbReference type="SUPFAM" id="SSF55811">
    <property type="entry name" value="Nudix"/>
    <property type="match status" value="1"/>
</dbReference>
<accession>A0A7C0U5J8</accession>
<keyword evidence="6" id="KW-0227">DNA damage</keyword>
<organism evidence="18">
    <name type="scientific">Thermosulfidibacter takaii</name>
    <dbReference type="NCBI Taxonomy" id="412593"/>
    <lineage>
        <taxon>Bacteria</taxon>
        <taxon>Pseudomonadati</taxon>
        <taxon>Thermosulfidibacterota</taxon>
        <taxon>Thermosulfidibacteria</taxon>
        <taxon>Thermosulfidibacterales</taxon>
        <taxon>Thermosulfidibacteraceae</taxon>
    </lineage>
</organism>
<feature type="domain" description="Nudix hydrolase" evidence="17">
    <location>
        <begin position="1"/>
        <end position="110"/>
    </location>
</feature>
<evidence type="ECO:0000256" key="10">
    <source>
        <dbReference type="ARBA" id="ARBA00035861"/>
    </source>
</evidence>
<dbReference type="GO" id="GO:0044716">
    <property type="term" value="F:8-oxo-GDP phosphatase activity"/>
    <property type="evidence" value="ECO:0007669"/>
    <property type="project" value="TreeGrafter"/>
</dbReference>
<dbReference type="Gene3D" id="3.90.79.10">
    <property type="entry name" value="Nucleoside Triphosphate Pyrophosphohydrolase"/>
    <property type="match status" value="1"/>
</dbReference>
<evidence type="ECO:0000256" key="1">
    <source>
        <dbReference type="ARBA" id="ARBA00001946"/>
    </source>
</evidence>
<dbReference type="InterPro" id="IPR000086">
    <property type="entry name" value="NUDIX_hydrolase_dom"/>
</dbReference>
<evidence type="ECO:0000256" key="12">
    <source>
        <dbReference type="ARBA" id="ARBA00038905"/>
    </source>
</evidence>
<feature type="non-terminal residue" evidence="18">
    <location>
        <position position="1"/>
    </location>
</feature>
<sequence>LLLHRRKKGDALEGTWEFPGGKVEEGETQEGALRREILEETGLEIEVEEKLGEVVHEYPHIHIRLIAYKAQAENRKVESRKGTCRWVHPQEVEHYLLSPADSRLWQEIKDALGRE</sequence>
<evidence type="ECO:0000256" key="14">
    <source>
        <dbReference type="ARBA" id="ARBA00041592"/>
    </source>
</evidence>
<keyword evidence="8" id="KW-0460">Magnesium</keyword>
<evidence type="ECO:0000256" key="9">
    <source>
        <dbReference type="ARBA" id="ARBA00023204"/>
    </source>
</evidence>
<evidence type="ECO:0000256" key="11">
    <source>
        <dbReference type="ARBA" id="ARBA00036904"/>
    </source>
</evidence>
<name>A0A7C0U5J8_9BACT</name>
<evidence type="ECO:0000256" key="2">
    <source>
        <dbReference type="ARBA" id="ARBA00005582"/>
    </source>
</evidence>
<evidence type="ECO:0000256" key="7">
    <source>
        <dbReference type="ARBA" id="ARBA00022801"/>
    </source>
</evidence>
<dbReference type="PROSITE" id="PS00893">
    <property type="entry name" value="NUDIX_BOX"/>
    <property type="match status" value="1"/>
</dbReference>
<keyword evidence="4" id="KW-0235">DNA replication</keyword>
<dbReference type="InterPro" id="IPR020476">
    <property type="entry name" value="Nudix_hydrolase"/>
</dbReference>
<comment type="cofactor">
    <cofactor evidence="1">
        <name>Mg(2+)</name>
        <dbReference type="ChEBI" id="CHEBI:18420"/>
    </cofactor>
</comment>
<protein>
    <recommendedName>
        <fullName evidence="13">8-oxo-dGTP diphosphatase</fullName>
        <ecNumber evidence="12">3.6.1.55</ecNumber>
    </recommendedName>
    <alternativeName>
        <fullName evidence="16">7,8-dihydro-8-oxoguanine-triphosphatase</fullName>
    </alternativeName>
    <alternativeName>
        <fullName evidence="15">Mutator protein MutT</fullName>
    </alternativeName>
    <alternativeName>
        <fullName evidence="14">dGTP pyrophosphohydrolase</fullName>
    </alternativeName>
</protein>
<evidence type="ECO:0000313" key="18">
    <source>
        <dbReference type="EMBL" id="HDD52564.1"/>
    </source>
</evidence>
<evidence type="ECO:0000256" key="15">
    <source>
        <dbReference type="ARBA" id="ARBA00041979"/>
    </source>
</evidence>
<dbReference type="EMBL" id="DQWS01000027">
    <property type="protein sequence ID" value="HDD52564.1"/>
    <property type="molecule type" value="Genomic_DNA"/>
</dbReference>
<dbReference type="GO" id="GO:0006281">
    <property type="term" value="P:DNA repair"/>
    <property type="evidence" value="ECO:0007669"/>
    <property type="project" value="UniProtKB-KW"/>
</dbReference>
<evidence type="ECO:0000256" key="16">
    <source>
        <dbReference type="ARBA" id="ARBA00042798"/>
    </source>
</evidence>
<evidence type="ECO:0000256" key="4">
    <source>
        <dbReference type="ARBA" id="ARBA00022705"/>
    </source>
</evidence>
<dbReference type="GO" id="GO:0006260">
    <property type="term" value="P:DNA replication"/>
    <property type="evidence" value="ECO:0007669"/>
    <property type="project" value="UniProtKB-KW"/>
</dbReference>
<dbReference type="PANTHER" id="PTHR47707">
    <property type="entry name" value="8-OXO-DGTP DIPHOSPHATASE"/>
    <property type="match status" value="1"/>
</dbReference>
<dbReference type="InterPro" id="IPR047127">
    <property type="entry name" value="MutT-like"/>
</dbReference>
<gene>
    <name evidence="18" type="ORF">ENF32_00650</name>
</gene>
<dbReference type="InterPro" id="IPR029119">
    <property type="entry name" value="MutY_C"/>
</dbReference>
<evidence type="ECO:0000256" key="13">
    <source>
        <dbReference type="ARBA" id="ARBA00040794"/>
    </source>
</evidence>
<comment type="catalytic activity">
    <reaction evidence="10">
        <text>8-oxo-dGTP + H2O = 8-oxo-dGMP + diphosphate + H(+)</text>
        <dbReference type="Rhea" id="RHEA:31575"/>
        <dbReference type="ChEBI" id="CHEBI:15377"/>
        <dbReference type="ChEBI" id="CHEBI:15378"/>
        <dbReference type="ChEBI" id="CHEBI:33019"/>
        <dbReference type="ChEBI" id="CHEBI:63224"/>
        <dbReference type="ChEBI" id="CHEBI:77896"/>
        <dbReference type="EC" id="3.6.1.55"/>
    </reaction>
</comment>
<keyword evidence="7" id="KW-0378">Hydrolase</keyword>
<keyword evidence="3" id="KW-0515">Mutator protein</keyword>
<dbReference type="Pfam" id="PF14815">
    <property type="entry name" value="NUDIX_4"/>
    <property type="match status" value="1"/>
</dbReference>
<dbReference type="GO" id="GO:0008413">
    <property type="term" value="F:8-oxo-7,8-dihydroguanosine triphosphate pyrophosphatase activity"/>
    <property type="evidence" value="ECO:0007669"/>
    <property type="project" value="TreeGrafter"/>
</dbReference>
<keyword evidence="9" id="KW-0234">DNA repair</keyword>
<comment type="similarity">
    <text evidence="2">Belongs to the Nudix hydrolase family.</text>
</comment>
<dbReference type="EC" id="3.6.1.55" evidence="12"/>
<reference evidence="18" key="1">
    <citation type="journal article" date="2020" name="mSystems">
        <title>Genome- and Community-Level Interaction Insights into Carbon Utilization and Element Cycling Functions of Hydrothermarchaeota in Hydrothermal Sediment.</title>
        <authorList>
            <person name="Zhou Z."/>
            <person name="Liu Y."/>
            <person name="Xu W."/>
            <person name="Pan J."/>
            <person name="Luo Z.H."/>
            <person name="Li M."/>
        </authorList>
    </citation>
    <scope>NUCLEOTIDE SEQUENCE [LARGE SCALE GENOMIC DNA]</scope>
    <source>
        <strain evidence="18">HyVt-115</strain>
    </source>
</reference>
<dbReference type="GO" id="GO:0046872">
    <property type="term" value="F:metal ion binding"/>
    <property type="evidence" value="ECO:0007669"/>
    <property type="project" value="UniProtKB-KW"/>
</dbReference>
<evidence type="ECO:0000256" key="5">
    <source>
        <dbReference type="ARBA" id="ARBA00022723"/>
    </source>
</evidence>
<dbReference type="Proteomes" id="UP000885690">
    <property type="component" value="Unassembled WGS sequence"/>
</dbReference>
<keyword evidence="5" id="KW-0479">Metal-binding</keyword>
<comment type="catalytic activity">
    <reaction evidence="11">
        <text>8-oxo-GTP + H2O = 8-oxo-GMP + diphosphate + H(+)</text>
        <dbReference type="Rhea" id="RHEA:67616"/>
        <dbReference type="ChEBI" id="CHEBI:15377"/>
        <dbReference type="ChEBI" id="CHEBI:15378"/>
        <dbReference type="ChEBI" id="CHEBI:33019"/>
        <dbReference type="ChEBI" id="CHEBI:143553"/>
        <dbReference type="ChEBI" id="CHEBI:145694"/>
    </reaction>
</comment>
<dbReference type="PROSITE" id="PS51462">
    <property type="entry name" value="NUDIX"/>
    <property type="match status" value="1"/>
</dbReference>
<evidence type="ECO:0000256" key="6">
    <source>
        <dbReference type="ARBA" id="ARBA00022763"/>
    </source>
</evidence>
<proteinExistence type="inferred from homology"/>
<dbReference type="PRINTS" id="PR00502">
    <property type="entry name" value="NUDIXFAMILY"/>
</dbReference>
<dbReference type="GO" id="GO:0035539">
    <property type="term" value="F:8-oxo-7,8-dihydrodeoxyguanosine triphosphate pyrophosphatase activity"/>
    <property type="evidence" value="ECO:0007669"/>
    <property type="project" value="UniProtKB-EC"/>
</dbReference>
<evidence type="ECO:0000256" key="3">
    <source>
        <dbReference type="ARBA" id="ARBA00022457"/>
    </source>
</evidence>
<evidence type="ECO:0000256" key="8">
    <source>
        <dbReference type="ARBA" id="ARBA00022842"/>
    </source>
</evidence>
<evidence type="ECO:0000259" key="17">
    <source>
        <dbReference type="PROSITE" id="PS51462"/>
    </source>
</evidence>
<dbReference type="InterPro" id="IPR020084">
    <property type="entry name" value="NUDIX_hydrolase_CS"/>
</dbReference>
<comment type="caution">
    <text evidence="18">The sequence shown here is derived from an EMBL/GenBank/DDBJ whole genome shotgun (WGS) entry which is preliminary data.</text>
</comment>